<dbReference type="AlphaFoldDB" id="A0A9X9WLX2"/>
<protein>
    <recommendedName>
        <fullName evidence="5">AlpA family phage regulatory protein</fullName>
    </recommendedName>
</protein>
<reference evidence="2 3" key="2">
    <citation type="submission" date="2020-02" db="EMBL/GenBank/DDBJ databases">
        <authorList>
            <person name="Sun Q."/>
            <person name="Inoue M."/>
        </authorList>
    </citation>
    <scope>NUCLEOTIDE SEQUENCE [LARGE SCALE GENOMIC DNA]</scope>
    <source>
        <strain evidence="2 3">KCTC 22478</strain>
    </source>
</reference>
<reference evidence="1" key="3">
    <citation type="journal article" date="2021" name="Syst. Appl. Microbiol.">
        <title>Roseomonas hellenica sp. nov., isolated from roots of wild-growing Alkanna tinctoria.</title>
        <authorList>
            <person name="Rat A."/>
            <person name="Naranjo H.D."/>
            <person name="Lebbe L."/>
            <person name="Cnockaert M."/>
            <person name="Krigas N."/>
            <person name="Grigoriadou K."/>
            <person name="Maloupa E."/>
            <person name="Willems A."/>
        </authorList>
    </citation>
    <scope>NUCLEOTIDE SEQUENCE</scope>
    <source>
        <strain evidence="1">LMG 31161</strain>
    </source>
</reference>
<dbReference type="Proteomes" id="UP001138708">
    <property type="component" value="Unassembled WGS sequence"/>
</dbReference>
<dbReference type="EMBL" id="JAAVUP010000005">
    <property type="protein sequence ID" value="NKE18822.1"/>
    <property type="molecule type" value="Genomic_DNA"/>
</dbReference>
<organism evidence="1 4">
    <name type="scientific">Neoroseomonas oryzicola</name>
    <dbReference type="NCBI Taxonomy" id="535904"/>
    <lineage>
        <taxon>Bacteria</taxon>
        <taxon>Pseudomonadati</taxon>
        <taxon>Pseudomonadota</taxon>
        <taxon>Alphaproteobacteria</taxon>
        <taxon>Acetobacterales</taxon>
        <taxon>Acetobacteraceae</taxon>
        <taxon>Neoroseomonas</taxon>
    </lineage>
</organism>
<dbReference type="EMBL" id="JAAEDK010000050">
    <property type="protein sequence ID" value="MBR0661332.1"/>
    <property type="molecule type" value="Genomic_DNA"/>
</dbReference>
<evidence type="ECO:0008006" key="5">
    <source>
        <dbReference type="Google" id="ProtNLM"/>
    </source>
</evidence>
<evidence type="ECO:0000313" key="4">
    <source>
        <dbReference type="Proteomes" id="UP001138708"/>
    </source>
</evidence>
<dbReference type="Proteomes" id="UP000746741">
    <property type="component" value="Unassembled WGS sequence"/>
</dbReference>
<comment type="caution">
    <text evidence="1">The sequence shown here is derived from an EMBL/GenBank/DDBJ whole genome shotgun (WGS) entry which is preliminary data.</text>
</comment>
<reference evidence="1" key="1">
    <citation type="submission" date="2020-01" db="EMBL/GenBank/DDBJ databases">
        <authorList>
            <person name="Rat A."/>
        </authorList>
    </citation>
    <scope>NUCLEOTIDE SEQUENCE</scope>
    <source>
        <strain evidence="1">LMG 31161</strain>
    </source>
</reference>
<evidence type="ECO:0000313" key="3">
    <source>
        <dbReference type="Proteomes" id="UP000746741"/>
    </source>
</evidence>
<evidence type="ECO:0000313" key="1">
    <source>
        <dbReference type="EMBL" id="MBR0661332.1"/>
    </source>
</evidence>
<accession>A0A9X9WLX2</accession>
<keyword evidence="3" id="KW-1185">Reference proteome</keyword>
<proteinExistence type="predicted"/>
<sequence length="97" mass="10292">MPKIRTAAENPAPLPYGARRVVTADQSAAAAGVHVATFWAGVASGRFPKPVYPAPKAPRWFLDEIEAALEATRALPCEAKAQRMARRNAAPAQQVAA</sequence>
<gene>
    <name evidence="2" type="ORF">GWK15_17845</name>
    <name evidence="1" type="ORF">GXW75_18905</name>
</gene>
<dbReference type="RefSeq" id="WP_168042724.1">
    <property type="nucleotide sequence ID" value="NZ_JAAEDK010000050.1"/>
</dbReference>
<name>A0A9X9WLX2_9PROT</name>
<evidence type="ECO:0000313" key="2">
    <source>
        <dbReference type="EMBL" id="NKE18822.1"/>
    </source>
</evidence>